<evidence type="ECO:0000313" key="2">
    <source>
        <dbReference type="Proteomes" id="UP000821866"/>
    </source>
</evidence>
<sequence length="192" mass="21969">MAVALCEIDEDCYSFRRERSCWQKDWVGRKELGVQNLLYKELLKTDHEEYRRLLRVSREQFLQLLSRVETRIRKKDTVMRQSISAETRLQVTLRYLASVINASPERVTAIVNAACVRRNFLGSDMSSAPDSCAETSPAVSMLSVPAASRGRIGAVGAALRDKLCCFFNDKGAVPWQWQSAHLDVNIYRRPRQ</sequence>
<dbReference type="EMBL" id="JABSTU010000007">
    <property type="protein sequence ID" value="KAH8025775.1"/>
    <property type="molecule type" value="Genomic_DNA"/>
</dbReference>
<accession>A0A9J6DUA4</accession>
<dbReference type="VEuPathDB" id="VectorBase:LOC119168206"/>
<comment type="caution">
    <text evidence="1">The sequence shown here is derived from an EMBL/GenBank/DDBJ whole genome shotgun (WGS) entry which is preliminary data.</text>
</comment>
<proteinExistence type="predicted"/>
<reference evidence="1" key="1">
    <citation type="journal article" date="2020" name="Cell">
        <title>Large-Scale Comparative Analyses of Tick Genomes Elucidate Their Genetic Diversity and Vector Capacities.</title>
        <authorList>
            <consortium name="Tick Genome and Microbiome Consortium (TIGMIC)"/>
            <person name="Jia N."/>
            <person name="Wang J."/>
            <person name="Shi W."/>
            <person name="Du L."/>
            <person name="Sun Y."/>
            <person name="Zhan W."/>
            <person name="Jiang J.F."/>
            <person name="Wang Q."/>
            <person name="Zhang B."/>
            <person name="Ji P."/>
            <person name="Bell-Sakyi L."/>
            <person name="Cui X.M."/>
            <person name="Yuan T.T."/>
            <person name="Jiang B.G."/>
            <person name="Yang W.F."/>
            <person name="Lam T.T."/>
            <person name="Chang Q.C."/>
            <person name="Ding S.J."/>
            <person name="Wang X.J."/>
            <person name="Zhu J.G."/>
            <person name="Ruan X.D."/>
            <person name="Zhao L."/>
            <person name="Wei J.T."/>
            <person name="Ye R.Z."/>
            <person name="Que T.C."/>
            <person name="Du C.H."/>
            <person name="Zhou Y.H."/>
            <person name="Cheng J.X."/>
            <person name="Dai P.F."/>
            <person name="Guo W.B."/>
            <person name="Han X.H."/>
            <person name="Huang E.J."/>
            <person name="Li L.F."/>
            <person name="Wei W."/>
            <person name="Gao Y.C."/>
            <person name="Liu J.Z."/>
            <person name="Shao H.Z."/>
            <person name="Wang X."/>
            <person name="Wang C.C."/>
            <person name="Yang T.C."/>
            <person name="Huo Q.B."/>
            <person name="Li W."/>
            <person name="Chen H.Y."/>
            <person name="Chen S.E."/>
            <person name="Zhou L.G."/>
            <person name="Ni X.B."/>
            <person name="Tian J.H."/>
            <person name="Sheng Y."/>
            <person name="Liu T."/>
            <person name="Pan Y.S."/>
            <person name="Xia L.Y."/>
            <person name="Li J."/>
            <person name="Zhao F."/>
            <person name="Cao W.C."/>
        </authorList>
    </citation>
    <scope>NUCLEOTIDE SEQUENCE</scope>
    <source>
        <strain evidence="1">Rmic-2018</strain>
    </source>
</reference>
<evidence type="ECO:0000313" key="1">
    <source>
        <dbReference type="EMBL" id="KAH8025775.1"/>
    </source>
</evidence>
<protein>
    <submittedName>
        <fullName evidence="1">Uncharacterized protein</fullName>
    </submittedName>
</protein>
<keyword evidence="2" id="KW-1185">Reference proteome</keyword>
<dbReference type="AlphaFoldDB" id="A0A9J6DUA4"/>
<dbReference type="Proteomes" id="UP000821866">
    <property type="component" value="Unassembled WGS sequence"/>
</dbReference>
<reference evidence="1" key="2">
    <citation type="submission" date="2021-09" db="EMBL/GenBank/DDBJ databases">
        <authorList>
            <person name="Jia N."/>
            <person name="Wang J."/>
            <person name="Shi W."/>
            <person name="Du L."/>
            <person name="Sun Y."/>
            <person name="Zhan W."/>
            <person name="Jiang J."/>
            <person name="Wang Q."/>
            <person name="Zhang B."/>
            <person name="Ji P."/>
            <person name="Sakyi L.B."/>
            <person name="Cui X."/>
            <person name="Yuan T."/>
            <person name="Jiang B."/>
            <person name="Yang W."/>
            <person name="Lam T.T.-Y."/>
            <person name="Chang Q."/>
            <person name="Ding S."/>
            <person name="Wang X."/>
            <person name="Zhu J."/>
            <person name="Ruan X."/>
            <person name="Zhao L."/>
            <person name="Wei J."/>
            <person name="Que T."/>
            <person name="Du C."/>
            <person name="Cheng J."/>
            <person name="Dai P."/>
            <person name="Han X."/>
            <person name="Huang E."/>
            <person name="Gao Y."/>
            <person name="Liu J."/>
            <person name="Shao H."/>
            <person name="Ye R."/>
            <person name="Li L."/>
            <person name="Wei W."/>
            <person name="Wang X."/>
            <person name="Wang C."/>
            <person name="Huo Q."/>
            <person name="Li W."/>
            <person name="Guo W."/>
            <person name="Chen H."/>
            <person name="Chen S."/>
            <person name="Zhou L."/>
            <person name="Zhou L."/>
            <person name="Ni X."/>
            <person name="Tian J."/>
            <person name="Zhou Y."/>
            <person name="Sheng Y."/>
            <person name="Liu T."/>
            <person name="Pan Y."/>
            <person name="Xia L."/>
            <person name="Li J."/>
            <person name="Zhao F."/>
            <person name="Cao W."/>
        </authorList>
    </citation>
    <scope>NUCLEOTIDE SEQUENCE</scope>
    <source>
        <strain evidence="1">Rmic-2018</strain>
        <tissue evidence="1">Larvae</tissue>
    </source>
</reference>
<organism evidence="1 2">
    <name type="scientific">Rhipicephalus microplus</name>
    <name type="common">Cattle tick</name>
    <name type="synonym">Boophilus microplus</name>
    <dbReference type="NCBI Taxonomy" id="6941"/>
    <lineage>
        <taxon>Eukaryota</taxon>
        <taxon>Metazoa</taxon>
        <taxon>Ecdysozoa</taxon>
        <taxon>Arthropoda</taxon>
        <taxon>Chelicerata</taxon>
        <taxon>Arachnida</taxon>
        <taxon>Acari</taxon>
        <taxon>Parasitiformes</taxon>
        <taxon>Ixodida</taxon>
        <taxon>Ixodoidea</taxon>
        <taxon>Ixodidae</taxon>
        <taxon>Rhipicephalinae</taxon>
        <taxon>Rhipicephalus</taxon>
        <taxon>Boophilus</taxon>
    </lineage>
</organism>
<name>A0A9J6DUA4_RHIMP</name>
<gene>
    <name evidence="1" type="ORF">HPB51_011453</name>
</gene>